<reference evidence="2 3" key="1">
    <citation type="submission" date="2019-10" db="EMBL/GenBank/DDBJ databases">
        <title>Extracellular Electron Transfer in a Candidatus Methanoperedens spp. Enrichment Culture.</title>
        <authorList>
            <person name="Berger S."/>
            <person name="Rangel Shaw D."/>
            <person name="Berben T."/>
            <person name="In 'T Zandt M."/>
            <person name="Frank J."/>
            <person name="Reimann J."/>
            <person name="Jetten M.S.M."/>
            <person name="Welte C.U."/>
        </authorList>
    </citation>
    <scope>NUCLEOTIDE SEQUENCE [LARGE SCALE GENOMIC DNA]</scope>
    <source>
        <strain evidence="2">SB12</strain>
    </source>
</reference>
<dbReference type="InterPro" id="IPR050765">
    <property type="entry name" value="Riboflavin_Biosynth_HTPR"/>
</dbReference>
<name>A0A833H072_9LEPT</name>
<feature type="domain" description="Bacterial bifunctional deaminase-reductase C-terminal" evidence="1">
    <location>
        <begin position="2"/>
        <end position="171"/>
    </location>
</feature>
<accession>A0A833H072</accession>
<proteinExistence type="predicted"/>
<dbReference type="Gene3D" id="3.40.430.10">
    <property type="entry name" value="Dihydrofolate Reductase, subunit A"/>
    <property type="match status" value="1"/>
</dbReference>
<dbReference type="GO" id="GO:0009231">
    <property type="term" value="P:riboflavin biosynthetic process"/>
    <property type="evidence" value="ECO:0007669"/>
    <property type="project" value="InterPro"/>
</dbReference>
<dbReference type="Proteomes" id="UP000460298">
    <property type="component" value="Unassembled WGS sequence"/>
</dbReference>
<organism evidence="2 3">
    <name type="scientific">Leptonema illini</name>
    <dbReference type="NCBI Taxonomy" id="183"/>
    <lineage>
        <taxon>Bacteria</taxon>
        <taxon>Pseudomonadati</taxon>
        <taxon>Spirochaetota</taxon>
        <taxon>Spirochaetia</taxon>
        <taxon>Leptospirales</taxon>
        <taxon>Leptospiraceae</taxon>
        <taxon>Leptonema</taxon>
    </lineage>
</organism>
<evidence type="ECO:0000259" key="1">
    <source>
        <dbReference type="Pfam" id="PF01872"/>
    </source>
</evidence>
<comment type="caution">
    <text evidence="2">The sequence shown here is derived from an EMBL/GenBank/DDBJ whole genome shotgun (WGS) entry which is preliminary data.</text>
</comment>
<dbReference type="Pfam" id="PF01872">
    <property type="entry name" value="RibD_C"/>
    <property type="match status" value="1"/>
</dbReference>
<evidence type="ECO:0000313" key="2">
    <source>
        <dbReference type="EMBL" id="KAB2930489.1"/>
    </source>
</evidence>
<evidence type="ECO:0000313" key="3">
    <source>
        <dbReference type="Proteomes" id="UP000460298"/>
    </source>
</evidence>
<dbReference type="InterPro" id="IPR002734">
    <property type="entry name" value="RibDG_C"/>
</dbReference>
<dbReference type="PANTHER" id="PTHR38011:SF11">
    <property type="entry name" value="2,5-DIAMINO-6-RIBOSYLAMINO-4(3H)-PYRIMIDINONE 5'-PHOSPHATE REDUCTASE"/>
    <property type="match status" value="1"/>
</dbReference>
<dbReference type="AlphaFoldDB" id="A0A833H072"/>
<dbReference type="InterPro" id="IPR024072">
    <property type="entry name" value="DHFR-like_dom_sf"/>
</dbReference>
<dbReference type="PANTHER" id="PTHR38011">
    <property type="entry name" value="DIHYDROFOLATE REDUCTASE FAMILY PROTEIN (AFU_ORTHOLOGUE AFUA_8G06820)"/>
    <property type="match status" value="1"/>
</dbReference>
<protein>
    <submittedName>
        <fullName evidence="2">Dihydrofolate reductase</fullName>
    </submittedName>
</protein>
<dbReference type="GO" id="GO:0008703">
    <property type="term" value="F:5-amino-6-(5-phosphoribosylamino)uracil reductase activity"/>
    <property type="evidence" value="ECO:0007669"/>
    <property type="project" value="InterPro"/>
</dbReference>
<dbReference type="SUPFAM" id="SSF53597">
    <property type="entry name" value="Dihydrofolate reductase-like"/>
    <property type="match status" value="1"/>
</dbReference>
<sequence length="190" mass="20744">MRKLIYHVAVTVDGFIARKNGSVDGFLMQGDHVDAYLEHLKDYDTVVMGRRTYEAGYDFGLQPGDIAYPNMKHVVVSKTLSFAQRHADLNIVGENAIEVIRSLKDRQGSSIYLCGGGSLAGSLLRSGMIDELLLKVNPVAFGEGIRLFEGIDTAVGLTPLNTTSYESGVVLNRYSIAIEKDSPVPGSDFR</sequence>
<gene>
    <name evidence="2" type="ORF">F9K24_16670</name>
</gene>
<dbReference type="EMBL" id="WBUI01000020">
    <property type="protein sequence ID" value="KAB2930489.1"/>
    <property type="molecule type" value="Genomic_DNA"/>
</dbReference>